<dbReference type="GeneID" id="82296810"/>
<evidence type="ECO:0000256" key="1">
    <source>
        <dbReference type="SAM" id="Phobius"/>
    </source>
</evidence>
<keyword evidence="1" id="KW-0472">Membrane</keyword>
<organism evidence="2 3">
    <name type="scientific">Methanothermobacter defluvii</name>
    <dbReference type="NCBI Taxonomy" id="49339"/>
    <lineage>
        <taxon>Archaea</taxon>
        <taxon>Methanobacteriati</taxon>
        <taxon>Methanobacteriota</taxon>
        <taxon>Methanomada group</taxon>
        <taxon>Methanobacteria</taxon>
        <taxon>Methanobacteriales</taxon>
        <taxon>Methanobacteriaceae</taxon>
        <taxon>Methanothermobacter</taxon>
    </lineage>
</organism>
<evidence type="ECO:0000313" key="3">
    <source>
        <dbReference type="Proteomes" id="UP000256864"/>
    </source>
</evidence>
<protein>
    <submittedName>
        <fullName evidence="2">Inner membrane protein</fullName>
    </submittedName>
</protein>
<sequence>MKLRTHVTAAVVLFLLINFLYPVTSIIRGALLAGAAGTVPDLLDYLTGRHRGIGHTLLILPPLLLYSLKSPENGIPLLAGITSHILLDLFTVHGCPLLYPLKDTPYHCLQRKKRIKTGTAGEWALLSFLIAVTVVTSLVSVGAPDDALQPQVRNSTREGQCRTMTVDIQVDADRDVNVTSYHTNGSESIFVDFKDD</sequence>
<proteinExistence type="predicted"/>
<dbReference type="AlphaFoldDB" id="A0A371NEQ6"/>
<keyword evidence="1" id="KW-1133">Transmembrane helix</keyword>
<dbReference type="Pfam" id="PF04307">
    <property type="entry name" value="YdjM"/>
    <property type="match status" value="1"/>
</dbReference>
<comment type="caution">
    <text evidence="2">The sequence shown here is derived from an EMBL/GenBank/DDBJ whole genome shotgun (WGS) entry which is preliminary data.</text>
</comment>
<feature type="transmembrane region" description="Helical" evidence="1">
    <location>
        <begin position="120"/>
        <end position="143"/>
    </location>
</feature>
<dbReference type="RefSeq" id="WP_115892413.1">
    <property type="nucleotide sequence ID" value="NZ_QREL01000001.1"/>
</dbReference>
<gene>
    <name evidence="2" type="ORF">C7452_1001</name>
</gene>
<accession>A0A371NEQ6</accession>
<feature type="transmembrane region" description="Helical" evidence="1">
    <location>
        <begin position="75"/>
        <end position="99"/>
    </location>
</feature>
<keyword evidence="3" id="KW-1185">Reference proteome</keyword>
<keyword evidence="1" id="KW-0812">Transmembrane</keyword>
<dbReference type="Proteomes" id="UP000256864">
    <property type="component" value="Unassembled WGS sequence"/>
</dbReference>
<dbReference type="EMBL" id="QREL01000001">
    <property type="protein sequence ID" value="REE28971.1"/>
    <property type="molecule type" value="Genomic_DNA"/>
</dbReference>
<reference evidence="2 3" key="1">
    <citation type="submission" date="2018-07" db="EMBL/GenBank/DDBJ databases">
        <title>Genomic Encyclopedia of Type Strains, Phase IV (KMG-IV): sequencing the most valuable type-strain genomes for metagenomic binning, comparative biology and taxonomic classification.</title>
        <authorList>
            <person name="Goeker M."/>
        </authorList>
    </citation>
    <scope>NUCLEOTIDE SEQUENCE [LARGE SCALE GENOMIC DNA]</scope>
    <source>
        <strain evidence="2 3">DSM 7466</strain>
    </source>
</reference>
<evidence type="ECO:0000313" key="2">
    <source>
        <dbReference type="EMBL" id="REE28971.1"/>
    </source>
</evidence>
<dbReference type="InterPro" id="IPR007404">
    <property type="entry name" value="YdjM-like"/>
</dbReference>
<name>A0A371NEQ6_9EURY</name>